<dbReference type="CDD" id="cd00063">
    <property type="entry name" value="FN3"/>
    <property type="match status" value="3"/>
</dbReference>
<evidence type="ECO:0000313" key="4">
    <source>
        <dbReference type="EMBL" id="RDU73538.1"/>
    </source>
</evidence>
<dbReference type="InterPro" id="IPR013783">
    <property type="entry name" value="Ig-like_fold"/>
</dbReference>
<feature type="domain" description="Fibronectin type-III" evidence="3">
    <location>
        <begin position="38"/>
        <end position="132"/>
    </location>
</feature>
<dbReference type="AlphaFoldDB" id="A0A3D8J7Y9"/>
<name>A0A3D8J7Y9_9HELI</name>
<evidence type="ECO:0000313" key="5">
    <source>
        <dbReference type="Proteomes" id="UP000256695"/>
    </source>
</evidence>
<feature type="domain" description="Fibronectin type-III" evidence="3">
    <location>
        <begin position="134"/>
        <end position="226"/>
    </location>
</feature>
<dbReference type="SUPFAM" id="SSF49265">
    <property type="entry name" value="Fibronectin type III"/>
    <property type="match status" value="2"/>
</dbReference>
<dbReference type="PANTHER" id="PTHR46708">
    <property type="entry name" value="TENASCIN"/>
    <property type="match status" value="1"/>
</dbReference>
<keyword evidence="2" id="KW-0472">Membrane</keyword>
<proteinExistence type="predicted"/>
<dbReference type="SMART" id="SM00060">
    <property type="entry name" value="FN3"/>
    <property type="match status" value="4"/>
</dbReference>
<dbReference type="InterPro" id="IPR036116">
    <property type="entry name" value="FN3_sf"/>
</dbReference>
<dbReference type="RefSeq" id="WP_115579130.1">
    <property type="nucleotide sequence ID" value="NZ_NXLX01000010.1"/>
</dbReference>
<reference evidence="4 5" key="1">
    <citation type="submission" date="2018-04" db="EMBL/GenBank/DDBJ databases">
        <title>Novel Campyloabacter and Helicobacter Species and Strains.</title>
        <authorList>
            <person name="Mannion A.J."/>
            <person name="Shen Z."/>
            <person name="Fox J.G."/>
        </authorList>
    </citation>
    <scope>NUCLEOTIDE SEQUENCE [LARGE SCALE GENOMIC DNA]</scope>
    <source>
        <strain evidence="4 5">MIT 04-9362</strain>
    </source>
</reference>
<sequence length="412" mass="46934">MKYYKNLNFYLISLSFFLIQGCGIFQNELAGRKIDSSLPVIPYARTISDVTSVGFEWKTPSNLEDVEGYAITYKDSKQNTIPLAIVKNPYATHYFVSNLKTQTNYTFHVVVLGKHKNISPQSKAIVVKTSFIDAVENVFASNDLPKEVKIFWSPHPNPSIKKYIIQRKDKKGDFLNIGVVPHRLFVEFFDTNLEDGQSYTYRIICENFEGTPSLPSQIITGSTRKKPNGLANIQASDNLNKSILLTWDIPSDSKYPISLYRIYAANDIGEKFKQIGETKRNFFKEKGLKDNQIRYYKVIPVDSDGIEGDLSIGAIKGSTLPPPPTPKITSAIIKNQRAIIRWEKIEALQDISYKVCRTEKGNKKTRICFEDIQVNGFIDKEMQPNIQYFYEVFSIDSNKIESKPTPIIKLGF</sequence>
<gene>
    <name evidence="4" type="ORF">CQA57_04985</name>
</gene>
<organism evidence="4 5">
    <name type="scientific">Helicobacter anseris</name>
    <dbReference type="NCBI Taxonomy" id="375926"/>
    <lineage>
        <taxon>Bacteria</taxon>
        <taxon>Pseudomonadati</taxon>
        <taxon>Campylobacterota</taxon>
        <taxon>Epsilonproteobacteria</taxon>
        <taxon>Campylobacterales</taxon>
        <taxon>Helicobacteraceae</taxon>
        <taxon>Helicobacter</taxon>
    </lineage>
</organism>
<dbReference type="PROSITE" id="PS50853">
    <property type="entry name" value="FN3"/>
    <property type="match status" value="3"/>
</dbReference>
<feature type="domain" description="Fibronectin type-III" evidence="3">
    <location>
        <begin position="229"/>
        <end position="322"/>
    </location>
</feature>
<keyword evidence="2" id="KW-0812">Transmembrane</keyword>
<dbReference type="Pfam" id="PF00041">
    <property type="entry name" value="fn3"/>
    <property type="match status" value="1"/>
</dbReference>
<dbReference type="OrthoDB" id="9810925at2"/>
<accession>A0A3D8J7Y9</accession>
<dbReference type="InterPro" id="IPR003961">
    <property type="entry name" value="FN3_dom"/>
</dbReference>
<keyword evidence="1" id="KW-0677">Repeat</keyword>
<dbReference type="InterPro" id="IPR050991">
    <property type="entry name" value="ECM_Regulatory_Proteins"/>
</dbReference>
<keyword evidence="5" id="KW-1185">Reference proteome</keyword>
<dbReference type="EMBL" id="NXLX01000010">
    <property type="protein sequence ID" value="RDU73538.1"/>
    <property type="molecule type" value="Genomic_DNA"/>
</dbReference>
<dbReference type="Gene3D" id="2.60.40.10">
    <property type="entry name" value="Immunoglobulins"/>
    <property type="match status" value="4"/>
</dbReference>
<keyword evidence="2" id="KW-1133">Transmembrane helix</keyword>
<feature type="transmembrane region" description="Helical" evidence="2">
    <location>
        <begin position="7"/>
        <end position="26"/>
    </location>
</feature>
<evidence type="ECO:0000259" key="3">
    <source>
        <dbReference type="PROSITE" id="PS50853"/>
    </source>
</evidence>
<dbReference type="Proteomes" id="UP000256695">
    <property type="component" value="Unassembled WGS sequence"/>
</dbReference>
<comment type="caution">
    <text evidence="4">The sequence shown here is derived from an EMBL/GenBank/DDBJ whole genome shotgun (WGS) entry which is preliminary data.</text>
</comment>
<dbReference type="PANTHER" id="PTHR46708:SF2">
    <property type="entry name" value="FIBRONECTIN TYPE-III DOMAIN-CONTAINING PROTEIN"/>
    <property type="match status" value="1"/>
</dbReference>
<dbReference type="PROSITE" id="PS51257">
    <property type="entry name" value="PROKAR_LIPOPROTEIN"/>
    <property type="match status" value="1"/>
</dbReference>
<evidence type="ECO:0000256" key="2">
    <source>
        <dbReference type="SAM" id="Phobius"/>
    </source>
</evidence>
<evidence type="ECO:0000256" key="1">
    <source>
        <dbReference type="ARBA" id="ARBA00022737"/>
    </source>
</evidence>
<protein>
    <recommendedName>
        <fullName evidence="3">Fibronectin type-III domain-containing protein</fullName>
    </recommendedName>
</protein>